<keyword evidence="1" id="KW-1133">Transmembrane helix</keyword>
<reference evidence="2" key="1">
    <citation type="journal article" date="2023" name="Phytobiomes J">
        <title>Deciphering the key players within the bacterial microbiota associated with aerial crown gall tumors on rhododendron: Insights into the gallobiome.</title>
        <authorList>
            <person name="Kuzmanovic N."/>
            <person name="Nesme J."/>
            <person name="Wolf J."/>
            <person name="Neumann-Schaal M."/>
            <person name="Petersen J."/>
            <person name="Fernandez-Gnecco G."/>
            <person name="Sproeer C."/>
            <person name="Bunk B."/>
            <person name="Overmann J."/>
            <person name="Sorensen S.J."/>
            <person name="Idczak E."/>
            <person name="Smalla K."/>
        </authorList>
    </citation>
    <scope>NUCLEOTIDE SEQUENCE [LARGE SCALE GENOMIC DNA]</scope>
    <source>
        <strain evidence="2">Rho-14.1</strain>
    </source>
</reference>
<proteinExistence type="predicted"/>
<dbReference type="RefSeq" id="WP_173994556.1">
    <property type="nucleotide sequence ID" value="NZ_CP133555.1"/>
</dbReference>
<comment type="caution">
    <text evidence="2">The sequence shown here is derived from an EMBL/GenBank/DDBJ whole genome shotgun (WGS) entry which is preliminary data.</text>
</comment>
<dbReference type="Proteomes" id="UP001277561">
    <property type="component" value="Unassembled WGS sequence"/>
</dbReference>
<keyword evidence="1" id="KW-0812">Transmembrane</keyword>
<keyword evidence="3" id="KW-1185">Reference proteome</keyword>
<protein>
    <submittedName>
        <fullName evidence="2">Uncharacterized protein</fullName>
    </submittedName>
</protein>
<gene>
    <name evidence="2" type="ORF">RMS29_22855</name>
</gene>
<evidence type="ECO:0000313" key="3">
    <source>
        <dbReference type="Proteomes" id="UP001277561"/>
    </source>
</evidence>
<organism evidence="2 3">
    <name type="scientific">Agrobacterium rosae</name>
    <dbReference type="NCBI Taxonomy" id="1972867"/>
    <lineage>
        <taxon>Bacteria</taxon>
        <taxon>Pseudomonadati</taxon>
        <taxon>Pseudomonadota</taxon>
        <taxon>Alphaproteobacteria</taxon>
        <taxon>Hyphomicrobiales</taxon>
        <taxon>Rhizobiaceae</taxon>
        <taxon>Rhizobium/Agrobacterium group</taxon>
        <taxon>Agrobacterium</taxon>
    </lineage>
</organism>
<dbReference type="EMBL" id="JAVRAD010000014">
    <property type="protein sequence ID" value="MDX8332057.1"/>
    <property type="molecule type" value="Genomic_DNA"/>
</dbReference>
<feature type="transmembrane region" description="Helical" evidence="1">
    <location>
        <begin position="125"/>
        <end position="152"/>
    </location>
</feature>
<keyword evidence="1" id="KW-0472">Membrane</keyword>
<accession>A0ABU4W5Y8</accession>
<evidence type="ECO:0000256" key="1">
    <source>
        <dbReference type="SAM" id="Phobius"/>
    </source>
</evidence>
<evidence type="ECO:0000313" key="2">
    <source>
        <dbReference type="EMBL" id="MDX8332057.1"/>
    </source>
</evidence>
<name>A0ABU4W5Y8_9HYPH</name>
<sequence length="172" mass="18278">MTAASSSSAEADGKVYSKAFENMVNGPDDVVGLLAYALYKQTIAEDALQGQHPTSAQRNPGVVAVALYRSSAEQKLSAFASSVLEDAREGIQQSAIIDKLQEVEGRVKSHVSSKTSFGMALFTNVIGWLLTLAITVLVILVAAASGVGDSFLSRFEKAMQPKQIEQTAQPQN</sequence>